<keyword evidence="2" id="KW-1185">Reference proteome</keyword>
<protein>
    <submittedName>
        <fullName evidence="1">UDP-glycosyltransferase</fullName>
    </submittedName>
</protein>
<comment type="caution">
    <text evidence="1">The sequence shown here is derived from an EMBL/GenBank/DDBJ whole genome shotgun (WGS) entry which is preliminary data.</text>
</comment>
<name>A0ABV5GAS3_9FLAO</name>
<dbReference type="InterPro" id="IPR043148">
    <property type="entry name" value="TagF_C"/>
</dbReference>
<gene>
    <name evidence="1" type="ORF">ACFFUU_01215</name>
</gene>
<reference evidence="1 2" key="1">
    <citation type="submission" date="2024-09" db="EMBL/GenBank/DDBJ databases">
        <authorList>
            <person name="Sun Q."/>
            <person name="Mori K."/>
        </authorList>
    </citation>
    <scope>NUCLEOTIDE SEQUENCE [LARGE SCALE GENOMIC DNA]</scope>
    <source>
        <strain evidence="1 2">CECT 8460</strain>
    </source>
</reference>
<evidence type="ECO:0000313" key="1">
    <source>
        <dbReference type="EMBL" id="MFB9088215.1"/>
    </source>
</evidence>
<accession>A0ABV5GAS3</accession>
<dbReference type="Gene3D" id="3.40.50.12580">
    <property type="match status" value="1"/>
</dbReference>
<dbReference type="Proteomes" id="UP001589576">
    <property type="component" value="Unassembled WGS sequence"/>
</dbReference>
<dbReference type="SUPFAM" id="SSF53756">
    <property type="entry name" value="UDP-Glycosyltransferase/glycogen phosphorylase"/>
    <property type="match status" value="1"/>
</dbReference>
<evidence type="ECO:0000313" key="2">
    <source>
        <dbReference type="Proteomes" id="UP001589576"/>
    </source>
</evidence>
<dbReference type="EMBL" id="JBHMFB010000003">
    <property type="protein sequence ID" value="MFB9088215.1"/>
    <property type="molecule type" value="Genomic_DNA"/>
</dbReference>
<organism evidence="1 2">
    <name type="scientific">Flavobacterium paronense</name>
    <dbReference type="NCBI Taxonomy" id="1392775"/>
    <lineage>
        <taxon>Bacteria</taxon>
        <taxon>Pseudomonadati</taxon>
        <taxon>Bacteroidota</taxon>
        <taxon>Flavobacteriia</taxon>
        <taxon>Flavobacteriales</taxon>
        <taxon>Flavobacteriaceae</taxon>
        <taxon>Flavobacterium</taxon>
    </lineage>
</organism>
<sequence length="464" mass="54286">MKEKIFILLPDGLGLRNFGYTDFYKKAADKNFEIIFWNITPFPLADMGYPELKISNAKIHPLTDIYKKAKVQVEFNLNIKRTKDKIYNRYRFPFSYSTIKNATKSILVNSVTFTHSTKWGLLRIRRKINENERKTHYYHQSLATLEKEKPAMVFCTNQRHITTVAPLLAAKDLGIPTATFIFSWDNLPKATMVVETDYYFVWSDYMKEELLFYYTYIKPEQIVVTGSPQFETHFDKNNLLTKEAFFMQNDLDLAKKYVCFSGNDETSSPDDPKYLEDIAKAVKKLNEQGNNLGVIFRRSPVDFSGRFDFIKEKYKEEVTFIEPLWKSLSTAWDSILPTIEDNVLFSNLAEHTELVLTIGSSTVFDFIAHNKPTAYLKYNQQEQLNVKWDIYKCYGFVHFRSMPSQEVVFWINNPEEMATAILNAMSKNEKILRQAGKWFEKINQNPPQLASERIWNAIDKIIKN</sequence>
<proteinExistence type="predicted"/>